<evidence type="ECO:0000313" key="11">
    <source>
        <dbReference type="EMBL" id="GMR41078.1"/>
    </source>
</evidence>
<dbReference type="GO" id="GO:0005886">
    <property type="term" value="C:plasma membrane"/>
    <property type="evidence" value="ECO:0007669"/>
    <property type="project" value="UniProtKB-SubCell"/>
</dbReference>
<evidence type="ECO:0000256" key="8">
    <source>
        <dbReference type="ARBA" id="ARBA00023170"/>
    </source>
</evidence>
<dbReference type="GO" id="GO:0005737">
    <property type="term" value="C:cytoplasm"/>
    <property type="evidence" value="ECO:0007669"/>
    <property type="project" value="TreeGrafter"/>
</dbReference>
<keyword evidence="12" id="KW-1185">Reference proteome</keyword>
<dbReference type="PANTHER" id="PTHR11923">
    <property type="entry name" value="SCAVENGER RECEPTOR CLASS B TYPE-1 SR-B1"/>
    <property type="match status" value="1"/>
</dbReference>
<comment type="subcellular location">
    <subcellularLocation>
        <location evidence="1">Cell membrane</location>
        <topology evidence="1">Multi-pass membrane protein</topology>
    </subcellularLocation>
</comment>
<keyword evidence="3" id="KW-1003">Cell membrane</keyword>
<dbReference type="GO" id="GO:0005044">
    <property type="term" value="F:scavenger receptor activity"/>
    <property type="evidence" value="ECO:0007669"/>
    <property type="project" value="TreeGrafter"/>
</dbReference>
<dbReference type="Proteomes" id="UP001328107">
    <property type="component" value="Unassembled WGS sequence"/>
</dbReference>
<protein>
    <recommendedName>
        <fullName evidence="13">Scav-2</fullName>
    </recommendedName>
</protein>
<feature type="transmembrane region" description="Helical" evidence="10">
    <location>
        <begin position="21"/>
        <end position="44"/>
    </location>
</feature>
<evidence type="ECO:0000256" key="3">
    <source>
        <dbReference type="ARBA" id="ARBA00022475"/>
    </source>
</evidence>
<dbReference type="InterPro" id="IPR005428">
    <property type="entry name" value="CD36/SCARB1/SNMP1"/>
</dbReference>
<feature type="non-terminal residue" evidence="11">
    <location>
        <position position="1"/>
    </location>
</feature>
<dbReference type="PANTHER" id="PTHR11923:SF103">
    <property type="entry name" value="SCAVENGER RECEPTOR (CD36 FAMILY) RELATED"/>
    <property type="match status" value="1"/>
</dbReference>
<keyword evidence="6 10" id="KW-0472">Membrane</keyword>
<evidence type="ECO:0000256" key="7">
    <source>
        <dbReference type="ARBA" id="ARBA00023157"/>
    </source>
</evidence>
<evidence type="ECO:0000256" key="5">
    <source>
        <dbReference type="ARBA" id="ARBA00022989"/>
    </source>
</evidence>
<feature type="transmembrane region" description="Helical" evidence="10">
    <location>
        <begin position="475"/>
        <end position="500"/>
    </location>
</feature>
<dbReference type="EMBL" id="BTRK01000003">
    <property type="protein sequence ID" value="GMR41078.1"/>
    <property type="molecule type" value="Genomic_DNA"/>
</dbReference>
<evidence type="ECO:0000256" key="6">
    <source>
        <dbReference type="ARBA" id="ARBA00023136"/>
    </source>
</evidence>
<comment type="caution">
    <text evidence="11">The sequence shown here is derived from an EMBL/GenBank/DDBJ whole genome shotgun (WGS) entry which is preliminary data.</text>
</comment>
<gene>
    <name evidence="11" type="ORF">PMAYCL1PPCAC_11273</name>
</gene>
<sequence>AGTMGLRATVTRYAHERWQRVTVAGLALAAAMLALFVLLFFIIIPTVIEKMVTMQSELVEGSEVMERWKNPKFKMQFKVFVFSVKNPDQVLEGATPILKESGPYVWDKVMRHEVTSSGNGTVTFKRKVLYHFNERDSCPTCILGNRVWVPNIIYQKFVEVASRPTMRAAATTLLAQTPFLELEVGDLLFDGYKDPFLENFCDVPFVNVICQTVFGLPERIGLFYGFNNSYVDGEYTVKDGTMNIRERGDLVSFEGMDRLRKSWWTSEEALQLKGNEGSLFHPFIKRDETLWTFSNQLCRALPLKYEKDTEVMGIPTYRFRVPPETFDTAENSGYCHPTEKVFYPQQAAHERHCYPRGVMQVAKCRPNEPPAVLSMPNFNLAPEEVRRSVEGLNATDDERDSIIVDVEPTLGMPVRAHRAMQINIEFWSGKDILIPAYHTKQRSTLIPVVIVHDDAEIDDETLHKVKLELIMGQRVAAFGCYLLLLTAITLAVSTVLFALYKSGRLCQRRDGVYVADSRSEKISSGKI</sequence>
<dbReference type="PRINTS" id="PR01609">
    <property type="entry name" value="CD36FAMILY"/>
</dbReference>
<dbReference type="PRINTS" id="PR01610">
    <property type="entry name" value="CD36ANTIGEN"/>
</dbReference>
<dbReference type="Pfam" id="PF01130">
    <property type="entry name" value="CD36"/>
    <property type="match status" value="1"/>
</dbReference>
<dbReference type="AlphaFoldDB" id="A0AAN4ZH14"/>
<dbReference type="InterPro" id="IPR002159">
    <property type="entry name" value="CD36_fam"/>
</dbReference>
<evidence type="ECO:0008006" key="13">
    <source>
        <dbReference type="Google" id="ProtNLM"/>
    </source>
</evidence>
<organism evidence="11 12">
    <name type="scientific">Pristionchus mayeri</name>
    <dbReference type="NCBI Taxonomy" id="1317129"/>
    <lineage>
        <taxon>Eukaryota</taxon>
        <taxon>Metazoa</taxon>
        <taxon>Ecdysozoa</taxon>
        <taxon>Nematoda</taxon>
        <taxon>Chromadorea</taxon>
        <taxon>Rhabditida</taxon>
        <taxon>Rhabditina</taxon>
        <taxon>Diplogasteromorpha</taxon>
        <taxon>Diplogasteroidea</taxon>
        <taxon>Neodiplogasteridae</taxon>
        <taxon>Pristionchus</taxon>
    </lineage>
</organism>
<name>A0AAN4ZH14_9BILA</name>
<evidence type="ECO:0000256" key="9">
    <source>
        <dbReference type="ARBA" id="ARBA00023180"/>
    </source>
</evidence>
<keyword evidence="9" id="KW-0325">Glycoprotein</keyword>
<reference evidence="12" key="1">
    <citation type="submission" date="2022-10" db="EMBL/GenBank/DDBJ databases">
        <title>Genome assembly of Pristionchus species.</title>
        <authorList>
            <person name="Yoshida K."/>
            <person name="Sommer R.J."/>
        </authorList>
    </citation>
    <scope>NUCLEOTIDE SEQUENCE [LARGE SCALE GENOMIC DNA]</scope>
    <source>
        <strain evidence="12">RS5460</strain>
    </source>
</reference>
<evidence type="ECO:0000256" key="10">
    <source>
        <dbReference type="SAM" id="Phobius"/>
    </source>
</evidence>
<keyword evidence="8" id="KW-0675">Receptor</keyword>
<keyword evidence="5 10" id="KW-1133">Transmembrane helix</keyword>
<accession>A0AAN4ZH14</accession>
<evidence type="ECO:0000256" key="4">
    <source>
        <dbReference type="ARBA" id="ARBA00022692"/>
    </source>
</evidence>
<evidence type="ECO:0000256" key="2">
    <source>
        <dbReference type="ARBA" id="ARBA00010532"/>
    </source>
</evidence>
<keyword evidence="4 10" id="KW-0812">Transmembrane</keyword>
<proteinExistence type="inferred from homology"/>
<keyword evidence="7" id="KW-1015">Disulfide bond</keyword>
<evidence type="ECO:0000256" key="1">
    <source>
        <dbReference type="ARBA" id="ARBA00004651"/>
    </source>
</evidence>
<evidence type="ECO:0000313" key="12">
    <source>
        <dbReference type="Proteomes" id="UP001328107"/>
    </source>
</evidence>
<comment type="similarity">
    <text evidence="2">Belongs to the CD36 family.</text>
</comment>